<accession>A0A498LNF2</accession>
<dbReference type="EMBL" id="QBIY01013221">
    <property type="protein sequence ID" value="RXN09978.1"/>
    <property type="molecule type" value="Genomic_DNA"/>
</dbReference>
<sequence length="84" mass="9783">MILLFGRDLLRQTGLKIGQHLRTHTRSLPPISESGPARLYRQPSREFSKCQDEHMATTATIFQGDYDYRELWRQSGVGLRRYCA</sequence>
<evidence type="ECO:0000313" key="2">
    <source>
        <dbReference type="Proteomes" id="UP000290572"/>
    </source>
</evidence>
<comment type="caution">
    <text evidence="1">The sequence shown here is derived from an EMBL/GenBank/DDBJ whole genome shotgun (WGS) entry which is preliminary data.</text>
</comment>
<reference evidence="1 2" key="1">
    <citation type="submission" date="2018-03" db="EMBL/GenBank/DDBJ databases">
        <title>Draft genome sequence of Rohu Carp (Labeo rohita).</title>
        <authorList>
            <person name="Das P."/>
            <person name="Kushwaha B."/>
            <person name="Joshi C.G."/>
            <person name="Kumar D."/>
            <person name="Nagpure N.S."/>
            <person name="Sahoo L."/>
            <person name="Das S.P."/>
            <person name="Bit A."/>
            <person name="Patnaik S."/>
            <person name="Meher P.K."/>
            <person name="Jayasankar P."/>
            <person name="Koringa P.G."/>
            <person name="Patel N.V."/>
            <person name="Hinsu A.T."/>
            <person name="Kumar R."/>
            <person name="Pandey M."/>
            <person name="Agarwal S."/>
            <person name="Srivastava S."/>
            <person name="Singh M."/>
            <person name="Iquebal M.A."/>
            <person name="Jaiswal S."/>
            <person name="Angadi U.B."/>
            <person name="Kumar N."/>
            <person name="Raza M."/>
            <person name="Shah T.M."/>
            <person name="Rai A."/>
            <person name="Jena J.K."/>
        </authorList>
    </citation>
    <scope>NUCLEOTIDE SEQUENCE [LARGE SCALE GENOMIC DNA]</scope>
    <source>
        <strain evidence="1">DASCIFA01</strain>
        <tissue evidence="1">Testis</tissue>
    </source>
</reference>
<keyword evidence="2" id="KW-1185">Reference proteome</keyword>
<name>A0A498LNF2_LABRO</name>
<evidence type="ECO:0000313" key="1">
    <source>
        <dbReference type="EMBL" id="RXN09978.1"/>
    </source>
</evidence>
<gene>
    <name evidence="1" type="ORF">ROHU_031071</name>
</gene>
<organism evidence="1 2">
    <name type="scientific">Labeo rohita</name>
    <name type="common">Indian major carp</name>
    <name type="synonym">Cyprinus rohita</name>
    <dbReference type="NCBI Taxonomy" id="84645"/>
    <lineage>
        <taxon>Eukaryota</taxon>
        <taxon>Metazoa</taxon>
        <taxon>Chordata</taxon>
        <taxon>Craniata</taxon>
        <taxon>Vertebrata</taxon>
        <taxon>Euteleostomi</taxon>
        <taxon>Actinopterygii</taxon>
        <taxon>Neopterygii</taxon>
        <taxon>Teleostei</taxon>
        <taxon>Ostariophysi</taxon>
        <taxon>Cypriniformes</taxon>
        <taxon>Cyprinidae</taxon>
        <taxon>Labeoninae</taxon>
        <taxon>Labeonini</taxon>
        <taxon>Labeo</taxon>
    </lineage>
</organism>
<proteinExistence type="predicted"/>
<protein>
    <submittedName>
        <fullName evidence="1">Uncharacterized protein</fullName>
    </submittedName>
</protein>
<dbReference type="AlphaFoldDB" id="A0A498LNF2"/>
<dbReference type="Proteomes" id="UP000290572">
    <property type="component" value="Unassembled WGS sequence"/>
</dbReference>